<dbReference type="Pfam" id="PF01323">
    <property type="entry name" value="DSBA"/>
    <property type="match status" value="1"/>
</dbReference>
<protein>
    <recommendedName>
        <fullName evidence="1">2-hydroxychromene-2-carboxylate isomerase</fullName>
        <ecNumber evidence="1">5.99.1.4</ecNumber>
    </recommendedName>
</protein>
<accession>A0ABT3JTE4</accession>
<name>A0ABT3JTE4_9XANT</name>
<proteinExistence type="inferred from homology"/>
<evidence type="ECO:0000313" key="3">
    <source>
        <dbReference type="EMBL" id="MCW4471751.1"/>
    </source>
</evidence>
<dbReference type="CDD" id="cd03022">
    <property type="entry name" value="DsbA_HCCA_Iso"/>
    <property type="match status" value="1"/>
</dbReference>
<dbReference type="EC" id="5.99.1.4" evidence="1"/>
<dbReference type="InterPro" id="IPR001853">
    <property type="entry name" value="DSBA-like_thioredoxin_dom"/>
</dbReference>
<dbReference type="InterPro" id="IPR051924">
    <property type="entry name" value="GST_Kappa/NadH"/>
</dbReference>
<reference evidence="3 4" key="1">
    <citation type="submission" date="2022-10" db="EMBL/GenBank/DDBJ databases">
        <title>Xanthomonas sp. H13-6.</title>
        <authorList>
            <person name="Liu X."/>
            <person name="Deng Z."/>
            <person name="Jiang Y."/>
            <person name="Yu T."/>
            <person name="Ai J."/>
        </authorList>
    </citation>
    <scope>NUCLEOTIDE SEQUENCE [LARGE SCALE GENOMIC DNA]</scope>
    <source>
        <strain evidence="3 4">H13-6</strain>
    </source>
</reference>
<comment type="similarity">
    <text evidence="1">Belongs to the GST superfamily. NadH family.</text>
</comment>
<evidence type="ECO:0000256" key="1">
    <source>
        <dbReference type="PIRNR" id="PIRNR006386"/>
    </source>
</evidence>
<dbReference type="PANTHER" id="PTHR42943:SF2">
    <property type="entry name" value="GLUTATHIONE S-TRANSFERASE KAPPA 1"/>
    <property type="match status" value="1"/>
</dbReference>
<dbReference type="InterPro" id="IPR014440">
    <property type="entry name" value="HCCAis_GSTk"/>
</dbReference>
<dbReference type="SUPFAM" id="SSF52833">
    <property type="entry name" value="Thioredoxin-like"/>
    <property type="match status" value="1"/>
</dbReference>
<dbReference type="RefSeq" id="WP_265126713.1">
    <property type="nucleotide sequence ID" value="NZ_JAPCHY010000003.1"/>
</dbReference>
<dbReference type="Proteomes" id="UP001209922">
    <property type="component" value="Unassembled WGS sequence"/>
</dbReference>
<dbReference type="InterPro" id="IPR044087">
    <property type="entry name" value="NahD-like"/>
</dbReference>
<evidence type="ECO:0000313" key="4">
    <source>
        <dbReference type="Proteomes" id="UP001209922"/>
    </source>
</evidence>
<dbReference type="EMBL" id="JAPCHY010000003">
    <property type="protein sequence ID" value="MCW4471751.1"/>
    <property type="molecule type" value="Genomic_DNA"/>
</dbReference>
<comment type="caution">
    <text evidence="3">The sequence shown here is derived from an EMBL/GenBank/DDBJ whole genome shotgun (WGS) entry which is preliminary data.</text>
</comment>
<dbReference type="PANTHER" id="PTHR42943">
    <property type="entry name" value="GLUTATHIONE S-TRANSFERASE KAPPA"/>
    <property type="match status" value="1"/>
</dbReference>
<keyword evidence="4" id="KW-1185">Reference proteome</keyword>
<dbReference type="GO" id="GO:0016853">
    <property type="term" value="F:isomerase activity"/>
    <property type="evidence" value="ECO:0007669"/>
    <property type="project" value="UniProtKB-KW"/>
</dbReference>
<comment type="catalytic activity">
    <reaction evidence="1">
        <text>2-hydroxychromene-2-carboxylate = (3E)-4-(2-hydroxyphenyl)-2-oxobut-3-enoate</text>
        <dbReference type="Rhea" id="RHEA:27401"/>
        <dbReference type="ChEBI" id="CHEBI:59350"/>
        <dbReference type="ChEBI" id="CHEBI:59353"/>
        <dbReference type="EC" id="5.99.1.4"/>
    </reaction>
</comment>
<evidence type="ECO:0000259" key="2">
    <source>
        <dbReference type="Pfam" id="PF01323"/>
    </source>
</evidence>
<dbReference type="InterPro" id="IPR036249">
    <property type="entry name" value="Thioredoxin-like_sf"/>
</dbReference>
<feature type="domain" description="DSBA-like thioredoxin" evidence="2">
    <location>
        <begin position="5"/>
        <end position="181"/>
    </location>
</feature>
<dbReference type="Gene3D" id="3.40.30.10">
    <property type="entry name" value="Glutaredoxin"/>
    <property type="match status" value="1"/>
</dbReference>
<organism evidence="3 4">
    <name type="scientific">Xanthomonas chitinilytica</name>
    <dbReference type="NCBI Taxonomy" id="2989819"/>
    <lineage>
        <taxon>Bacteria</taxon>
        <taxon>Pseudomonadati</taxon>
        <taxon>Pseudomonadota</taxon>
        <taxon>Gammaproteobacteria</taxon>
        <taxon>Lysobacterales</taxon>
        <taxon>Lysobacteraceae</taxon>
        <taxon>Xanthomonas</taxon>
    </lineage>
</organism>
<dbReference type="PIRSF" id="PIRSF006386">
    <property type="entry name" value="HCCAis_GSTk"/>
    <property type="match status" value="1"/>
</dbReference>
<sequence length="209" mass="22733">MDLRWYFDFISPFSYLHWQKLKALPQGHEVTPVPIVFGAILQHLGSRGPAEIPHKRLFTYRHVQWQAEREGVALRFPPAHPFNPLAALRLCIAAGSDARAVDAIYDWIWRDSHAGDSPAALAPVAATLGIADVDAATGSATVKAALRANTEAAIAAGVFGVPTLSIDGELYWGNDAHGLMQAVLADPRLLQRGEMARLATLPEAVRRQS</sequence>
<gene>
    <name evidence="3" type="ORF">OK345_04420</name>
</gene>
<keyword evidence="1 3" id="KW-0413">Isomerase</keyword>